<proteinExistence type="predicted"/>
<name>A0A7J3X5V6_THEPE</name>
<sequence length="283" mass="29403">MSARSLGRGRCPRCGEEGSVVVKWVGGKEYVYVKHGRTWHYVGPLDRVDVNELLAKPTTALPLRAAGEASTPSGIMGSKPGSPGKAAAAVLGLLLVALGAALAAIAVVETLLLLYLAPAQIGGVSIVAEAGFSVTLNGTDTVYAVAGPGEVSVTAQGAVFKVLIAPASYLNATWLRAGVRFAPIAVEEVQHLLDMFHGEYTSYSARLEPGQALLVWPCKLLASTAEVSFSLAVAQPSPQPPPQPVSIAQLVAAAILARTLPRLLIAALLIAAGYLLYKWSKSS</sequence>
<evidence type="ECO:0000256" key="1">
    <source>
        <dbReference type="SAM" id="Phobius"/>
    </source>
</evidence>
<feature type="transmembrane region" description="Helical" evidence="1">
    <location>
        <begin position="86"/>
        <end position="108"/>
    </location>
</feature>
<feature type="transmembrane region" description="Helical" evidence="1">
    <location>
        <begin position="247"/>
        <end position="277"/>
    </location>
</feature>
<evidence type="ECO:0000313" key="2">
    <source>
        <dbReference type="EMBL" id="HHP04589.1"/>
    </source>
</evidence>
<accession>A0A7J3X5V6</accession>
<keyword evidence="1" id="KW-0812">Transmembrane</keyword>
<dbReference type="AlphaFoldDB" id="A0A7J3X5V6"/>
<keyword evidence="1" id="KW-0472">Membrane</keyword>
<gene>
    <name evidence="2" type="ORF">ENM88_02395</name>
</gene>
<reference evidence="2" key="1">
    <citation type="journal article" date="2020" name="mSystems">
        <title>Genome- and Community-Level Interaction Insights into Carbon Utilization and Element Cycling Functions of Hydrothermarchaeota in Hydrothermal Sediment.</title>
        <authorList>
            <person name="Zhou Z."/>
            <person name="Liu Y."/>
            <person name="Xu W."/>
            <person name="Pan J."/>
            <person name="Luo Z.H."/>
            <person name="Li M."/>
        </authorList>
    </citation>
    <scope>NUCLEOTIDE SEQUENCE [LARGE SCALE GENOMIC DNA]</scope>
    <source>
        <strain evidence="2">SpSt-1125</strain>
    </source>
</reference>
<dbReference type="EMBL" id="DRZM01000083">
    <property type="protein sequence ID" value="HHP04589.1"/>
    <property type="molecule type" value="Genomic_DNA"/>
</dbReference>
<organism evidence="2">
    <name type="scientific">Thermofilum pendens</name>
    <dbReference type="NCBI Taxonomy" id="2269"/>
    <lineage>
        <taxon>Archaea</taxon>
        <taxon>Thermoproteota</taxon>
        <taxon>Thermoprotei</taxon>
        <taxon>Thermofilales</taxon>
        <taxon>Thermofilaceae</taxon>
        <taxon>Thermofilum</taxon>
    </lineage>
</organism>
<comment type="caution">
    <text evidence="2">The sequence shown here is derived from an EMBL/GenBank/DDBJ whole genome shotgun (WGS) entry which is preliminary data.</text>
</comment>
<keyword evidence="1" id="KW-1133">Transmembrane helix</keyword>
<protein>
    <submittedName>
        <fullName evidence="2">Uncharacterized protein</fullName>
    </submittedName>
</protein>